<dbReference type="GeneTree" id="ENSGT00940000153997"/>
<dbReference type="AlphaFoldDB" id="A0A8C4QFN4"/>
<protein>
    <submittedName>
        <fullName evidence="2">Uncharacterized protein</fullName>
    </submittedName>
</protein>
<proteinExistence type="predicted"/>
<feature type="region of interest" description="Disordered" evidence="1">
    <location>
        <begin position="41"/>
        <end position="61"/>
    </location>
</feature>
<reference evidence="2" key="1">
    <citation type="submission" date="2025-08" db="UniProtKB">
        <authorList>
            <consortium name="Ensembl"/>
        </authorList>
    </citation>
    <scope>IDENTIFICATION</scope>
</reference>
<keyword evidence="3" id="KW-1185">Reference proteome</keyword>
<accession>A0A8C4QFN4</accession>
<feature type="compositionally biased region" description="Basic and acidic residues" evidence="1">
    <location>
        <begin position="230"/>
        <end position="239"/>
    </location>
</feature>
<dbReference type="Ensembl" id="ENSEBUT00000015339.1">
    <property type="protein sequence ID" value="ENSEBUP00000014763.1"/>
    <property type="gene ID" value="ENSEBUG00000009303.1"/>
</dbReference>
<organism evidence="2 3">
    <name type="scientific">Eptatretus burgeri</name>
    <name type="common">Inshore hagfish</name>
    <dbReference type="NCBI Taxonomy" id="7764"/>
    <lineage>
        <taxon>Eukaryota</taxon>
        <taxon>Metazoa</taxon>
        <taxon>Chordata</taxon>
        <taxon>Craniata</taxon>
        <taxon>Vertebrata</taxon>
        <taxon>Cyclostomata</taxon>
        <taxon>Myxini</taxon>
        <taxon>Myxiniformes</taxon>
        <taxon>Myxinidae</taxon>
        <taxon>Eptatretinae</taxon>
        <taxon>Eptatretus</taxon>
    </lineage>
</organism>
<reference evidence="2" key="2">
    <citation type="submission" date="2025-09" db="UniProtKB">
        <authorList>
            <consortium name="Ensembl"/>
        </authorList>
    </citation>
    <scope>IDENTIFICATION</scope>
</reference>
<evidence type="ECO:0000313" key="2">
    <source>
        <dbReference type="Ensembl" id="ENSEBUP00000014763.1"/>
    </source>
</evidence>
<feature type="region of interest" description="Disordered" evidence="1">
    <location>
        <begin position="147"/>
        <end position="239"/>
    </location>
</feature>
<evidence type="ECO:0000256" key="1">
    <source>
        <dbReference type="SAM" id="MobiDB-lite"/>
    </source>
</evidence>
<evidence type="ECO:0000313" key="3">
    <source>
        <dbReference type="Proteomes" id="UP000694388"/>
    </source>
</evidence>
<sequence length="307" mass="34302">MEHLHGQTQAMHTRLNNVFHDFLGLASDQFIENRVYDEEVETEVPKVEPARPPDQAEQNTQREAELLPKVCTAVRLGLDVLDSAFERLPVSIGDEEDDYDEEEEKAMSEDKRGVVVGHRGTQLYPILEPKDLYLDRPLPHIIGSSAFLSSDDVGLGDDSSDDEGASSGSEADEMHNGTKSLTEDEDEGEATTGRERRCRVGQPVAPVALDGKDDESDKDLFVASDDNDDNGSHAWRDDPIEKAPVRPTYLFSDPQRDSSACKLFTHSLRLYNCIQWFLLSARSFSGFLPLAVQSRYICVNRDVRSSL</sequence>
<name>A0A8C4QFN4_EPTBU</name>
<dbReference type="Proteomes" id="UP000694388">
    <property type="component" value="Unplaced"/>
</dbReference>
<feature type="compositionally biased region" description="Acidic residues" evidence="1">
    <location>
        <begin position="154"/>
        <end position="164"/>
    </location>
</feature>